<dbReference type="SUPFAM" id="SSF53474">
    <property type="entry name" value="alpha/beta-Hydrolases"/>
    <property type="match status" value="1"/>
</dbReference>
<dbReference type="Proteomes" id="UP000604046">
    <property type="component" value="Unassembled WGS sequence"/>
</dbReference>
<dbReference type="Gene3D" id="3.40.50.1820">
    <property type="entry name" value="alpha/beta hydrolase"/>
    <property type="match status" value="1"/>
</dbReference>
<comment type="caution">
    <text evidence="3">The sequence shown here is derived from an EMBL/GenBank/DDBJ whole genome shotgun (WGS) entry which is preliminary data.</text>
</comment>
<protein>
    <submittedName>
        <fullName evidence="3">PIP5K1 protein</fullName>
    </submittedName>
</protein>
<dbReference type="OrthoDB" id="426718at2759"/>
<proteinExistence type="predicted"/>
<sequence>MAVLQFVLTALAARTAEWIYEVKRPLPELLEVHERQIRIKYEHRKCFQPSARNPVRMCSMVATWFLEGSEQDQHRVFLITFRGTETLRDWMHNFAAGLNQRAFHDQGLHVHMGWSAAIDVNDFVTQLAAGLRQEERRARLDAFLLTGHSLGGALAQVAAMMAYREAPKYNANLYDLLRERLQCITGGSAPALCARPGSRAGQSKTR</sequence>
<evidence type="ECO:0000256" key="1">
    <source>
        <dbReference type="SAM" id="SignalP"/>
    </source>
</evidence>
<keyword evidence="4" id="KW-1185">Reference proteome</keyword>
<accession>A0A812U481</accession>
<dbReference type="InterPro" id="IPR002921">
    <property type="entry name" value="Fungal_lipase-type"/>
</dbReference>
<feature type="domain" description="Fungal lipase-type" evidence="2">
    <location>
        <begin position="79"/>
        <end position="189"/>
    </location>
</feature>
<reference evidence="3" key="1">
    <citation type="submission" date="2021-02" db="EMBL/GenBank/DDBJ databases">
        <authorList>
            <person name="Dougan E. K."/>
            <person name="Rhodes N."/>
            <person name="Thang M."/>
            <person name="Chan C."/>
        </authorList>
    </citation>
    <scope>NUCLEOTIDE SEQUENCE</scope>
</reference>
<gene>
    <name evidence="3" type="primary">PIP5K1</name>
    <name evidence="3" type="ORF">SNAT2548_LOCUS30996</name>
</gene>
<dbReference type="AlphaFoldDB" id="A0A812U481"/>
<keyword evidence="1" id="KW-0732">Signal</keyword>
<organism evidence="3 4">
    <name type="scientific">Symbiodinium natans</name>
    <dbReference type="NCBI Taxonomy" id="878477"/>
    <lineage>
        <taxon>Eukaryota</taxon>
        <taxon>Sar</taxon>
        <taxon>Alveolata</taxon>
        <taxon>Dinophyceae</taxon>
        <taxon>Suessiales</taxon>
        <taxon>Symbiodiniaceae</taxon>
        <taxon>Symbiodinium</taxon>
    </lineage>
</organism>
<feature type="chain" id="PRO_5032419313" evidence="1">
    <location>
        <begin position="19"/>
        <end position="206"/>
    </location>
</feature>
<evidence type="ECO:0000259" key="2">
    <source>
        <dbReference type="Pfam" id="PF01764"/>
    </source>
</evidence>
<feature type="signal peptide" evidence="1">
    <location>
        <begin position="1"/>
        <end position="18"/>
    </location>
</feature>
<dbReference type="Pfam" id="PF01764">
    <property type="entry name" value="Lipase_3"/>
    <property type="match status" value="1"/>
</dbReference>
<evidence type="ECO:0000313" key="4">
    <source>
        <dbReference type="Proteomes" id="UP000604046"/>
    </source>
</evidence>
<dbReference type="EMBL" id="CAJNDS010002634">
    <property type="protein sequence ID" value="CAE7551848.1"/>
    <property type="molecule type" value="Genomic_DNA"/>
</dbReference>
<dbReference type="InterPro" id="IPR029058">
    <property type="entry name" value="AB_hydrolase_fold"/>
</dbReference>
<evidence type="ECO:0000313" key="3">
    <source>
        <dbReference type="EMBL" id="CAE7551848.1"/>
    </source>
</evidence>
<name>A0A812U481_9DINO</name>
<dbReference type="GO" id="GO:0006629">
    <property type="term" value="P:lipid metabolic process"/>
    <property type="evidence" value="ECO:0007669"/>
    <property type="project" value="InterPro"/>
</dbReference>